<evidence type="ECO:0000313" key="4">
    <source>
        <dbReference type="Proteomes" id="UP000032458"/>
    </source>
</evidence>
<dbReference type="PATRIC" id="fig|1240678.4.peg.3245"/>
<evidence type="ECO:0000313" key="3">
    <source>
        <dbReference type="EMBL" id="KIZ17193.1"/>
    </source>
</evidence>
<dbReference type="AlphaFoldDB" id="A0A0D7CM00"/>
<accession>A0A0D7CM00</accession>
<protein>
    <submittedName>
        <fullName evidence="3">Membrane protein</fullName>
    </submittedName>
</protein>
<dbReference type="RefSeq" id="WP_030071884.1">
    <property type="nucleotide sequence ID" value="NZ_JRKI01000024.1"/>
</dbReference>
<keyword evidence="1" id="KW-1133">Transmembrane helix</keyword>
<proteinExistence type="predicted"/>
<sequence length="147" mass="15067">MPSDTPPPASLDVRGPRFGAALTTVVLAAVLISGSGPLLAVQALVFAIGAAAGVQRSPYAVLFKVAVRPRLAPPTEFESAAPPRFAQGVGLLFAVVGLIGYFAGPQWLGMAATGCALAAAFLNAAFGYCLGCEMYLLLRRTADRTTA</sequence>
<dbReference type="EMBL" id="JRKI01000024">
    <property type="protein sequence ID" value="KIZ17193.1"/>
    <property type="molecule type" value="Genomic_DNA"/>
</dbReference>
<evidence type="ECO:0000259" key="2">
    <source>
        <dbReference type="Pfam" id="PF14340"/>
    </source>
</evidence>
<feature type="transmembrane region" description="Helical" evidence="1">
    <location>
        <begin position="20"/>
        <end position="48"/>
    </location>
</feature>
<organism evidence="3 4">
    <name type="scientific">Streptomyces natalensis ATCC 27448</name>
    <dbReference type="NCBI Taxonomy" id="1240678"/>
    <lineage>
        <taxon>Bacteria</taxon>
        <taxon>Bacillati</taxon>
        <taxon>Actinomycetota</taxon>
        <taxon>Actinomycetes</taxon>
        <taxon>Kitasatosporales</taxon>
        <taxon>Streptomycetaceae</taxon>
        <taxon>Streptomyces</taxon>
    </lineage>
</organism>
<feature type="transmembrane region" description="Helical" evidence="1">
    <location>
        <begin position="85"/>
        <end position="104"/>
    </location>
</feature>
<keyword evidence="1" id="KW-0812">Transmembrane</keyword>
<dbReference type="Proteomes" id="UP000032458">
    <property type="component" value="Unassembled WGS sequence"/>
</dbReference>
<comment type="caution">
    <text evidence="3">The sequence shown here is derived from an EMBL/GenBank/DDBJ whole genome shotgun (WGS) entry which is preliminary data.</text>
</comment>
<keyword evidence="4" id="KW-1185">Reference proteome</keyword>
<feature type="transmembrane region" description="Helical" evidence="1">
    <location>
        <begin position="110"/>
        <end position="130"/>
    </location>
</feature>
<feature type="domain" description="DUF4395" evidence="2">
    <location>
        <begin position="12"/>
        <end position="140"/>
    </location>
</feature>
<dbReference type="Pfam" id="PF14340">
    <property type="entry name" value="DUF4395"/>
    <property type="match status" value="1"/>
</dbReference>
<evidence type="ECO:0000256" key="1">
    <source>
        <dbReference type="SAM" id="Phobius"/>
    </source>
</evidence>
<dbReference type="InterPro" id="IPR025508">
    <property type="entry name" value="DUF4395"/>
</dbReference>
<gene>
    <name evidence="3" type="ORF">SNA_15475</name>
</gene>
<reference evidence="3 4" key="1">
    <citation type="submission" date="2014-09" db="EMBL/GenBank/DDBJ databases">
        <title>Draft genome sequence of Streptomyces natalensis ATCC 27448, producer of the antifungal pimaricin.</title>
        <authorList>
            <person name="Mendes M.V."/>
            <person name="Beites T."/>
            <person name="Pires S."/>
            <person name="Santos C.L."/>
            <person name="Moradas-Ferreira P."/>
        </authorList>
    </citation>
    <scope>NUCLEOTIDE SEQUENCE [LARGE SCALE GENOMIC DNA]</scope>
    <source>
        <strain evidence="3 4">ATCC 27448</strain>
    </source>
</reference>
<keyword evidence="1" id="KW-0472">Membrane</keyword>
<name>A0A0D7CM00_9ACTN</name>